<organism evidence="1 2">
    <name type="scientific">Nonomuraea recticatena</name>
    <dbReference type="NCBI Taxonomy" id="46178"/>
    <lineage>
        <taxon>Bacteria</taxon>
        <taxon>Bacillati</taxon>
        <taxon>Actinomycetota</taxon>
        <taxon>Actinomycetes</taxon>
        <taxon>Streptosporangiales</taxon>
        <taxon>Streptosporangiaceae</taxon>
        <taxon>Nonomuraea</taxon>
    </lineage>
</organism>
<comment type="caution">
    <text evidence="1">The sequence shown here is derived from an EMBL/GenBank/DDBJ whole genome shotgun (WGS) entry which is preliminary data.</text>
</comment>
<gene>
    <name evidence="1" type="ORF">GCM10010412_095220</name>
</gene>
<name>A0ABN3TFB6_9ACTN</name>
<evidence type="ECO:0000313" key="2">
    <source>
        <dbReference type="Proteomes" id="UP001501666"/>
    </source>
</evidence>
<sequence>MRRPPRHLAHEPVADQQIADRLADERGLMWIGEGLREVGITPQMP</sequence>
<accession>A0ABN3TFB6</accession>
<proteinExistence type="predicted"/>
<dbReference type="EMBL" id="BAAATE010000054">
    <property type="protein sequence ID" value="GAA2699029.1"/>
    <property type="molecule type" value="Genomic_DNA"/>
</dbReference>
<dbReference type="RefSeq" id="WP_346157110.1">
    <property type="nucleotide sequence ID" value="NZ_BAAATE010000054.1"/>
</dbReference>
<keyword evidence="2" id="KW-1185">Reference proteome</keyword>
<protein>
    <submittedName>
        <fullName evidence="1">Uncharacterized protein</fullName>
    </submittedName>
</protein>
<reference evidence="1 2" key="1">
    <citation type="journal article" date="2019" name="Int. J. Syst. Evol. Microbiol.">
        <title>The Global Catalogue of Microorganisms (GCM) 10K type strain sequencing project: providing services to taxonomists for standard genome sequencing and annotation.</title>
        <authorList>
            <consortium name="The Broad Institute Genomics Platform"/>
            <consortium name="The Broad Institute Genome Sequencing Center for Infectious Disease"/>
            <person name="Wu L."/>
            <person name="Ma J."/>
        </authorList>
    </citation>
    <scope>NUCLEOTIDE SEQUENCE [LARGE SCALE GENOMIC DNA]</scope>
    <source>
        <strain evidence="1 2">JCM 6835</strain>
    </source>
</reference>
<dbReference type="Proteomes" id="UP001501666">
    <property type="component" value="Unassembled WGS sequence"/>
</dbReference>
<evidence type="ECO:0000313" key="1">
    <source>
        <dbReference type="EMBL" id="GAA2699029.1"/>
    </source>
</evidence>